<dbReference type="Pfam" id="PF00588">
    <property type="entry name" value="SpoU_methylase"/>
    <property type="match status" value="1"/>
</dbReference>
<dbReference type="SMART" id="SM00967">
    <property type="entry name" value="SpoU_sub_bind"/>
    <property type="match status" value="1"/>
</dbReference>
<evidence type="ECO:0000256" key="1">
    <source>
        <dbReference type="ARBA" id="ARBA00022603"/>
    </source>
</evidence>
<evidence type="ECO:0000256" key="2">
    <source>
        <dbReference type="ARBA" id="ARBA00022679"/>
    </source>
</evidence>
<keyword evidence="2" id="KW-0808">Transferase</keyword>
<dbReference type="InterPro" id="IPR029028">
    <property type="entry name" value="Alpha/beta_knot_MTases"/>
</dbReference>
<dbReference type="Gene3D" id="3.40.1280.10">
    <property type="match status" value="1"/>
</dbReference>
<dbReference type="SUPFAM" id="SSF75217">
    <property type="entry name" value="alpha/beta knot"/>
    <property type="match status" value="1"/>
</dbReference>
<dbReference type="GO" id="GO:0006396">
    <property type="term" value="P:RNA processing"/>
    <property type="evidence" value="ECO:0007669"/>
    <property type="project" value="InterPro"/>
</dbReference>
<dbReference type="InterPro" id="IPR029064">
    <property type="entry name" value="Ribosomal_eL30-like_sf"/>
</dbReference>
<dbReference type="EMBL" id="DSBW01000129">
    <property type="protein sequence ID" value="HED31159.1"/>
    <property type="molecule type" value="Genomic_DNA"/>
</dbReference>
<dbReference type="InterPro" id="IPR001537">
    <property type="entry name" value="SpoU_MeTrfase"/>
</dbReference>
<dbReference type="GO" id="GO:0032259">
    <property type="term" value="P:methylation"/>
    <property type="evidence" value="ECO:0007669"/>
    <property type="project" value="UniProtKB-KW"/>
</dbReference>
<dbReference type="GO" id="GO:0003723">
    <property type="term" value="F:RNA binding"/>
    <property type="evidence" value="ECO:0007669"/>
    <property type="project" value="InterPro"/>
</dbReference>
<dbReference type="GO" id="GO:0005829">
    <property type="term" value="C:cytosol"/>
    <property type="evidence" value="ECO:0007669"/>
    <property type="project" value="TreeGrafter"/>
</dbReference>
<dbReference type="PANTHER" id="PTHR46429">
    <property type="entry name" value="23S RRNA (GUANOSINE-2'-O-)-METHYLTRANSFERASE RLMB"/>
    <property type="match status" value="1"/>
</dbReference>
<dbReference type="CDD" id="cd18103">
    <property type="entry name" value="SpoU-like_RlmB"/>
    <property type="match status" value="1"/>
</dbReference>
<name>A0A831SSY3_PROAE</name>
<comment type="caution">
    <text evidence="4">The sequence shown here is derived from an EMBL/GenBank/DDBJ whole genome shotgun (WGS) entry which is preliminary data.</text>
</comment>
<dbReference type="PANTHER" id="PTHR46429:SF1">
    <property type="entry name" value="23S RRNA (GUANOSINE-2'-O-)-METHYLTRANSFERASE RLMB"/>
    <property type="match status" value="1"/>
</dbReference>
<protein>
    <submittedName>
        <fullName evidence="4">23S rRNA (Guanosine(2251)-2'-O)-methyltransferase RlmB</fullName>
    </submittedName>
</protein>
<dbReference type="SUPFAM" id="SSF55315">
    <property type="entry name" value="L30e-like"/>
    <property type="match status" value="1"/>
</dbReference>
<dbReference type="InterPro" id="IPR013123">
    <property type="entry name" value="SpoU_subst-bd"/>
</dbReference>
<dbReference type="GO" id="GO:0008173">
    <property type="term" value="F:RNA methyltransferase activity"/>
    <property type="evidence" value="ECO:0007669"/>
    <property type="project" value="InterPro"/>
</dbReference>
<accession>A0A831SSY3</accession>
<organism evidence="4">
    <name type="scientific">Prosthecochloris aestuarii</name>
    <dbReference type="NCBI Taxonomy" id="1102"/>
    <lineage>
        <taxon>Bacteria</taxon>
        <taxon>Pseudomonadati</taxon>
        <taxon>Chlorobiota</taxon>
        <taxon>Chlorobiia</taxon>
        <taxon>Chlorobiales</taxon>
        <taxon>Chlorobiaceae</taxon>
        <taxon>Prosthecochloris</taxon>
    </lineage>
</organism>
<keyword evidence="1" id="KW-0489">Methyltransferase</keyword>
<gene>
    <name evidence="4" type="primary">rlmB</name>
    <name evidence="4" type="ORF">ENN50_05670</name>
</gene>
<evidence type="ECO:0000259" key="3">
    <source>
        <dbReference type="SMART" id="SM00967"/>
    </source>
</evidence>
<proteinExistence type="predicted"/>
<dbReference type="Proteomes" id="UP000886335">
    <property type="component" value="Unassembled WGS sequence"/>
</dbReference>
<dbReference type="InterPro" id="IPR029026">
    <property type="entry name" value="tRNA_m1G_MTases_N"/>
</dbReference>
<dbReference type="Pfam" id="PF08032">
    <property type="entry name" value="SpoU_sub_bind"/>
    <property type="match status" value="1"/>
</dbReference>
<dbReference type="AlphaFoldDB" id="A0A831SSY3"/>
<sequence length="243" mass="26327">MNDVVYGRNAVLELLGSSPERIEKIYFQFNTSHNKLKEILITARRLRIPVGKARLEKLSEIAGTPKHQGVCALCTTITYYDLEDILERPRQSSPLLVILPGLNDPHNVGAIVRTAEAAGADGVILLEGRGCPVNATVHKASAGALSHMRICKVKSLGKCLDALRSKGFQIVAADMHAEKNYTEVDFSSPTVLLLGEEGRGLGTGVLVEGDRIVRLPMAGCVESLNVSVTAGILLYEAMRQRLL</sequence>
<dbReference type="NCBIfam" id="TIGR00186">
    <property type="entry name" value="rRNA_methyl_3"/>
    <property type="match status" value="1"/>
</dbReference>
<dbReference type="Gene3D" id="3.30.1330.30">
    <property type="match status" value="1"/>
</dbReference>
<reference evidence="4" key="1">
    <citation type="journal article" date="2020" name="mSystems">
        <title>Genome- and Community-Level Interaction Insights into Carbon Utilization and Element Cycling Functions of Hydrothermarchaeota in Hydrothermal Sediment.</title>
        <authorList>
            <person name="Zhou Z."/>
            <person name="Liu Y."/>
            <person name="Xu W."/>
            <person name="Pan J."/>
            <person name="Luo Z.H."/>
            <person name="Li M."/>
        </authorList>
    </citation>
    <scope>NUCLEOTIDE SEQUENCE [LARGE SCALE GENOMIC DNA]</scope>
    <source>
        <strain evidence="4">SpSt-1181</strain>
    </source>
</reference>
<dbReference type="InterPro" id="IPR004441">
    <property type="entry name" value="rRNA_MeTrfase_TrmH"/>
</dbReference>
<feature type="domain" description="RNA 2-O ribose methyltransferase substrate binding" evidence="3">
    <location>
        <begin position="4"/>
        <end position="80"/>
    </location>
</feature>
<evidence type="ECO:0000313" key="4">
    <source>
        <dbReference type="EMBL" id="HED31159.1"/>
    </source>
</evidence>